<keyword evidence="2 5" id="KW-0813">Transport</keyword>
<dbReference type="EMBL" id="BMDC01000003">
    <property type="protein sequence ID" value="GGH64099.1"/>
    <property type="molecule type" value="Genomic_DNA"/>
</dbReference>
<dbReference type="GO" id="GO:0030001">
    <property type="term" value="P:metal ion transport"/>
    <property type="evidence" value="ECO:0007669"/>
    <property type="project" value="InterPro"/>
</dbReference>
<comment type="similarity">
    <text evidence="5">Belongs to the bacterial solute-binding protein 9 family.</text>
</comment>
<dbReference type="AlphaFoldDB" id="A0A917IVR3"/>
<comment type="subcellular location">
    <subcellularLocation>
        <location evidence="1">Cell envelope</location>
    </subcellularLocation>
</comment>
<dbReference type="InterPro" id="IPR006128">
    <property type="entry name" value="Lipoprotein_PsaA-like"/>
</dbReference>
<gene>
    <name evidence="6" type="ORF">GCM10007359_16060</name>
</gene>
<organism evidence="6 7">
    <name type="scientific">Rothia aerolata</name>
    <dbReference type="NCBI Taxonomy" id="1812262"/>
    <lineage>
        <taxon>Bacteria</taxon>
        <taxon>Bacillati</taxon>
        <taxon>Actinomycetota</taxon>
        <taxon>Actinomycetes</taxon>
        <taxon>Micrococcales</taxon>
        <taxon>Micrococcaceae</taxon>
        <taxon>Rothia</taxon>
    </lineage>
</organism>
<evidence type="ECO:0000313" key="7">
    <source>
        <dbReference type="Proteomes" id="UP000600171"/>
    </source>
</evidence>
<reference evidence="6 7" key="1">
    <citation type="journal article" date="2014" name="Int. J. Syst. Evol. Microbiol.">
        <title>Complete genome sequence of Corynebacterium casei LMG S-19264T (=DSM 44701T), isolated from a smear-ripened cheese.</title>
        <authorList>
            <consortium name="US DOE Joint Genome Institute (JGI-PGF)"/>
            <person name="Walter F."/>
            <person name="Albersmeier A."/>
            <person name="Kalinowski J."/>
            <person name="Ruckert C."/>
        </authorList>
    </citation>
    <scope>NUCLEOTIDE SEQUENCE [LARGE SCALE GENOMIC DNA]</scope>
    <source>
        <strain evidence="6 7">CCM 8669</strain>
    </source>
</reference>
<sequence>MLATFTVLADIARNIAGEHLRVESLTKQGAEIHEYEPTPSDVKKAQDADLILANGMGLEGWLGQFTASSKAQTVTLSQGVEPISIADGQAQGQQNPHAWMSPSNAEIYVDNTVRALTELDPQHAQDFETNAARYKRELREIQKELRGSLAGLPEGHKTLVTCEGAFSYLAQDAGLSEDYLWAVNSDAQVSARTTAEVIDRVREKRVPAVFCESTVNDSAMRQVVADTGASFGGALYVDSLSDEGGDVPTYLDLLRYDVRLIAEGLTK</sequence>
<comment type="caution">
    <text evidence="6">The sequence shown here is derived from an EMBL/GenBank/DDBJ whole genome shotgun (WGS) entry which is preliminary data.</text>
</comment>
<name>A0A917IVR3_9MICC</name>
<dbReference type="SUPFAM" id="SSF53807">
    <property type="entry name" value="Helical backbone' metal receptor"/>
    <property type="match status" value="1"/>
</dbReference>
<evidence type="ECO:0000256" key="3">
    <source>
        <dbReference type="ARBA" id="ARBA00022723"/>
    </source>
</evidence>
<keyword evidence="7" id="KW-1185">Reference proteome</keyword>
<dbReference type="GO" id="GO:0046872">
    <property type="term" value="F:metal ion binding"/>
    <property type="evidence" value="ECO:0007669"/>
    <property type="project" value="UniProtKB-KW"/>
</dbReference>
<dbReference type="PRINTS" id="PR00691">
    <property type="entry name" value="ADHESINB"/>
</dbReference>
<dbReference type="GO" id="GO:0007155">
    <property type="term" value="P:cell adhesion"/>
    <property type="evidence" value="ECO:0007669"/>
    <property type="project" value="InterPro"/>
</dbReference>
<evidence type="ECO:0000256" key="4">
    <source>
        <dbReference type="ARBA" id="ARBA00022729"/>
    </source>
</evidence>
<keyword evidence="4" id="KW-0732">Signal</keyword>
<keyword evidence="3" id="KW-0479">Metal-binding</keyword>
<protein>
    <submittedName>
        <fullName evidence="6">Metal ABC transporter substrate-binding protein</fullName>
    </submittedName>
</protein>
<dbReference type="CDD" id="cd01137">
    <property type="entry name" value="PsaA"/>
    <property type="match status" value="1"/>
</dbReference>
<dbReference type="GO" id="GO:0030313">
    <property type="term" value="C:cell envelope"/>
    <property type="evidence" value="ECO:0007669"/>
    <property type="project" value="UniProtKB-SubCell"/>
</dbReference>
<dbReference type="Gene3D" id="3.40.50.1980">
    <property type="entry name" value="Nitrogenase molybdenum iron protein domain"/>
    <property type="match status" value="2"/>
</dbReference>
<evidence type="ECO:0000256" key="2">
    <source>
        <dbReference type="ARBA" id="ARBA00022448"/>
    </source>
</evidence>
<evidence type="ECO:0000313" key="6">
    <source>
        <dbReference type="EMBL" id="GGH64099.1"/>
    </source>
</evidence>
<dbReference type="PRINTS" id="PR00690">
    <property type="entry name" value="ADHESNFAMILY"/>
</dbReference>
<dbReference type="Proteomes" id="UP000600171">
    <property type="component" value="Unassembled WGS sequence"/>
</dbReference>
<dbReference type="InterPro" id="IPR006127">
    <property type="entry name" value="ZnuA-like"/>
</dbReference>
<evidence type="ECO:0000256" key="1">
    <source>
        <dbReference type="ARBA" id="ARBA00004196"/>
    </source>
</evidence>
<accession>A0A917IVR3</accession>
<dbReference type="PANTHER" id="PTHR42953">
    <property type="entry name" value="HIGH-AFFINITY ZINC UPTAKE SYSTEM PROTEIN ZNUA-RELATED"/>
    <property type="match status" value="1"/>
</dbReference>
<dbReference type="InterPro" id="IPR050492">
    <property type="entry name" value="Bact_metal-bind_prot9"/>
</dbReference>
<dbReference type="InterPro" id="IPR006129">
    <property type="entry name" value="AdhesinB"/>
</dbReference>
<proteinExistence type="inferred from homology"/>
<dbReference type="Pfam" id="PF01297">
    <property type="entry name" value="ZnuA"/>
    <property type="match status" value="1"/>
</dbReference>
<dbReference type="PANTHER" id="PTHR42953:SF1">
    <property type="entry name" value="METAL-BINDING PROTEIN HI_0362-RELATED"/>
    <property type="match status" value="1"/>
</dbReference>
<evidence type="ECO:0000256" key="5">
    <source>
        <dbReference type="RuleBase" id="RU003512"/>
    </source>
</evidence>